<dbReference type="PANTHER" id="PTHR22953:SF153">
    <property type="entry name" value="PURPLE ACID PHOSPHATASE"/>
    <property type="match status" value="1"/>
</dbReference>
<dbReference type="EMBL" id="BAABRO010000015">
    <property type="protein sequence ID" value="GAA5509682.1"/>
    <property type="molecule type" value="Genomic_DNA"/>
</dbReference>
<reference evidence="4 5" key="1">
    <citation type="submission" date="2024-02" db="EMBL/GenBank/DDBJ databases">
        <title>Rhodopirellula caenicola NBRC 110016.</title>
        <authorList>
            <person name="Ichikawa N."/>
            <person name="Katano-Makiyama Y."/>
            <person name="Hidaka K."/>
        </authorList>
    </citation>
    <scope>NUCLEOTIDE SEQUENCE [LARGE SCALE GENOMIC DNA]</scope>
    <source>
        <strain evidence="4 5">NBRC 110016</strain>
    </source>
</reference>
<gene>
    <name evidence="4" type="ORF">Rcae01_05182</name>
</gene>
<dbReference type="InterPro" id="IPR029052">
    <property type="entry name" value="Metallo-depent_PP-like"/>
</dbReference>
<name>A0ABP9VX15_9BACT</name>
<accession>A0ABP9VX15</accession>
<dbReference type="SUPFAM" id="SSF56300">
    <property type="entry name" value="Metallo-dependent phosphatases"/>
    <property type="match status" value="1"/>
</dbReference>
<dbReference type="Pfam" id="PF00149">
    <property type="entry name" value="Metallophos"/>
    <property type="match status" value="1"/>
</dbReference>
<proteinExistence type="predicted"/>
<keyword evidence="1 2" id="KW-0732">Signal</keyword>
<keyword evidence="5" id="KW-1185">Reference proteome</keyword>
<dbReference type="InterPro" id="IPR008963">
    <property type="entry name" value="Purple_acid_Pase-like_N"/>
</dbReference>
<dbReference type="PROSITE" id="PS50853">
    <property type="entry name" value="FN3"/>
    <property type="match status" value="1"/>
</dbReference>
<protein>
    <recommendedName>
        <fullName evidence="3">Fibronectin type-III domain-containing protein</fullName>
    </recommendedName>
</protein>
<dbReference type="RefSeq" id="WP_345686946.1">
    <property type="nucleotide sequence ID" value="NZ_BAABRO010000015.1"/>
</dbReference>
<dbReference type="Pfam" id="PF16656">
    <property type="entry name" value="Pur_ac_phosph_N"/>
    <property type="match status" value="1"/>
</dbReference>
<organism evidence="4 5">
    <name type="scientific">Novipirellula caenicola</name>
    <dbReference type="NCBI Taxonomy" id="1536901"/>
    <lineage>
        <taxon>Bacteria</taxon>
        <taxon>Pseudomonadati</taxon>
        <taxon>Planctomycetota</taxon>
        <taxon>Planctomycetia</taxon>
        <taxon>Pirellulales</taxon>
        <taxon>Pirellulaceae</taxon>
        <taxon>Novipirellula</taxon>
    </lineage>
</organism>
<dbReference type="InterPro" id="IPR004843">
    <property type="entry name" value="Calcineurin-like_PHP"/>
</dbReference>
<dbReference type="Proteomes" id="UP001416858">
    <property type="component" value="Unassembled WGS sequence"/>
</dbReference>
<evidence type="ECO:0000256" key="1">
    <source>
        <dbReference type="ARBA" id="ARBA00022729"/>
    </source>
</evidence>
<dbReference type="Gene3D" id="2.60.40.380">
    <property type="entry name" value="Purple acid phosphatase-like, N-terminal"/>
    <property type="match status" value="1"/>
</dbReference>
<evidence type="ECO:0000313" key="5">
    <source>
        <dbReference type="Proteomes" id="UP001416858"/>
    </source>
</evidence>
<evidence type="ECO:0000259" key="3">
    <source>
        <dbReference type="PROSITE" id="PS50853"/>
    </source>
</evidence>
<feature type="chain" id="PRO_5047281390" description="Fibronectin type-III domain-containing protein" evidence="2">
    <location>
        <begin position="23"/>
        <end position="408"/>
    </location>
</feature>
<dbReference type="InterPro" id="IPR015914">
    <property type="entry name" value="PAPs_N"/>
</dbReference>
<evidence type="ECO:0000313" key="4">
    <source>
        <dbReference type="EMBL" id="GAA5509682.1"/>
    </source>
</evidence>
<dbReference type="InterPro" id="IPR003961">
    <property type="entry name" value="FN3_dom"/>
</dbReference>
<dbReference type="Gene3D" id="3.60.21.10">
    <property type="match status" value="1"/>
</dbReference>
<dbReference type="SUPFAM" id="SSF49363">
    <property type="entry name" value="Purple acid phosphatase, N-terminal domain"/>
    <property type="match status" value="1"/>
</dbReference>
<comment type="caution">
    <text evidence="4">The sequence shown here is derived from an EMBL/GenBank/DDBJ whole genome shotgun (WGS) entry which is preliminary data.</text>
</comment>
<feature type="signal peptide" evidence="2">
    <location>
        <begin position="1"/>
        <end position="22"/>
    </location>
</feature>
<dbReference type="CDD" id="cd00063">
    <property type="entry name" value="FN3"/>
    <property type="match status" value="1"/>
</dbReference>
<dbReference type="PANTHER" id="PTHR22953">
    <property type="entry name" value="ACID PHOSPHATASE RELATED"/>
    <property type="match status" value="1"/>
</dbReference>
<dbReference type="InterPro" id="IPR039331">
    <property type="entry name" value="PAPs-like"/>
</dbReference>
<feature type="domain" description="Fibronectin type-III" evidence="3">
    <location>
        <begin position="37"/>
        <end position="133"/>
    </location>
</feature>
<evidence type="ECO:0000256" key="2">
    <source>
        <dbReference type="SAM" id="SignalP"/>
    </source>
</evidence>
<sequence length="408" mass="45221">MKPSSSLASYCFVSCLGLFCFAATQCLYADAPLVGTKPAQWRVTWRSDPATSATVSWSTAEQGTQHRVRYRIKGSDRDEGVVAAKSGRFTGGHAELYYHHAELTGLKPATRYEVQMMSDDESSPVFYFLTAPDTDRPFSLLNGGDSRSDQQERRKVNQMIAKMVGQSFANDDPADDILALVHGGDYIVSGPNVAQWSEWLSDHELTVTDDNRLLPVIPARGNHDSGKPFNEVFGFPEDDRNYYAINLTPAVRLITLNTETSTAGSQAKWLRRELASSRPAHRWVVAQYHRPAFPAVKTPSSALQSWVPLFEAYDVDLVCEADGHNIKRTVPIRNGKHDDTGIVYIGEGGLGVGQRTPKTERWFLQSPGMADQGSHVFVLTFSEDAIFGKCVLLGGDIRDTFERPVRGR</sequence>